<sequence length="101" mass="11041">MTIYTYTPDLTRPLCPVCGAAVPQDTDTPETPWQGTCRAGHTFTFQLESEGEWLEDSKSGRFSRVATEPEESTWICNECGEAGADPYEAGCGECGAEPDFH</sequence>
<dbReference type="AlphaFoldDB" id="L0W8U4"/>
<evidence type="ECO:0000313" key="1">
    <source>
        <dbReference type="EMBL" id="EKF73351.1"/>
    </source>
</evidence>
<proteinExistence type="predicted"/>
<dbReference type="eggNOG" id="ENOG5033Y2P">
    <property type="taxonomic scope" value="Bacteria"/>
</dbReference>
<organism evidence="1 2">
    <name type="scientific">Alcanivorax hongdengensis A-11-3</name>
    <dbReference type="NCBI Taxonomy" id="1177179"/>
    <lineage>
        <taxon>Bacteria</taxon>
        <taxon>Pseudomonadati</taxon>
        <taxon>Pseudomonadota</taxon>
        <taxon>Gammaproteobacteria</taxon>
        <taxon>Oceanospirillales</taxon>
        <taxon>Alcanivoracaceae</taxon>
        <taxon>Alcanivorax</taxon>
    </lineage>
</organism>
<keyword evidence="2" id="KW-1185">Reference proteome</keyword>
<dbReference type="RefSeq" id="WP_008929948.1">
    <property type="nucleotide sequence ID" value="NZ_AMRJ01000027.1"/>
</dbReference>
<name>L0W8U4_9GAMM</name>
<accession>L0W8U4</accession>
<dbReference type="EMBL" id="AMRJ01000027">
    <property type="protein sequence ID" value="EKF73351.1"/>
    <property type="molecule type" value="Genomic_DNA"/>
</dbReference>
<gene>
    <name evidence="1" type="ORF">A11A3_13890</name>
</gene>
<reference evidence="1 2" key="1">
    <citation type="journal article" date="2012" name="J. Bacteriol.">
        <title>Genome Sequence of the Alkane-Degrading Bacterium Alcanivorax hongdengensis Type Strain A-11-3.</title>
        <authorList>
            <person name="Lai Q."/>
            <person name="Shao Z."/>
        </authorList>
    </citation>
    <scope>NUCLEOTIDE SEQUENCE [LARGE SCALE GENOMIC DNA]</scope>
    <source>
        <strain evidence="1 2">A-11-3</strain>
    </source>
</reference>
<evidence type="ECO:0000313" key="2">
    <source>
        <dbReference type="Proteomes" id="UP000010164"/>
    </source>
</evidence>
<protein>
    <submittedName>
        <fullName evidence="1">Uncharacterized protein</fullName>
    </submittedName>
</protein>
<dbReference type="OrthoDB" id="5574182at2"/>
<dbReference type="Proteomes" id="UP000010164">
    <property type="component" value="Unassembled WGS sequence"/>
</dbReference>
<comment type="caution">
    <text evidence="1">The sequence shown here is derived from an EMBL/GenBank/DDBJ whole genome shotgun (WGS) entry which is preliminary data.</text>
</comment>